<dbReference type="EMBL" id="JAXAVU010000001">
    <property type="protein sequence ID" value="MDX8141110.1"/>
    <property type="molecule type" value="Genomic_DNA"/>
</dbReference>
<evidence type="ECO:0000259" key="1">
    <source>
        <dbReference type="Pfam" id="PF13556"/>
    </source>
</evidence>
<evidence type="ECO:0000313" key="3">
    <source>
        <dbReference type="Proteomes" id="UP001285352"/>
    </source>
</evidence>
<dbReference type="PANTHER" id="PTHR33744">
    <property type="entry name" value="CARBOHYDRATE DIACID REGULATOR"/>
    <property type="match status" value="1"/>
</dbReference>
<dbReference type="InterPro" id="IPR042070">
    <property type="entry name" value="PucR_C-HTH_sf"/>
</dbReference>
<dbReference type="Gene3D" id="1.10.10.2840">
    <property type="entry name" value="PucR C-terminal helix-turn-helix domain"/>
    <property type="match status" value="1"/>
</dbReference>
<dbReference type="Pfam" id="PF13556">
    <property type="entry name" value="HTH_30"/>
    <property type="match status" value="1"/>
</dbReference>
<dbReference type="InterPro" id="IPR025736">
    <property type="entry name" value="PucR_C-HTH_dom"/>
</dbReference>
<dbReference type="PANTHER" id="PTHR33744:SF1">
    <property type="entry name" value="DNA-BINDING TRANSCRIPTIONAL ACTIVATOR ADER"/>
    <property type="match status" value="1"/>
</dbReference>
<organism evidence="2 3">
    <name type="scientific">Lentzea sokolovensis</name>
    <dbReference type="NCBI Taxonomy" id="3095429"/>
    <lineage>
        <taxon>Bacteria</taxon>
        <taxon>Bacillati</taxon>
        <taxon>Actinomycetota</taxon>
        <taxon>Actinomycetes</taxon>
        <taxon>Pseudonocardiales</taxon>
        <taxon>Pseudonocardiaceae</taxon>
        <taxon>Lentzea</taxon>
    </lineage>
</organism>
<feature type="domain" description="PucR C-terminal helix-turn-helix" evidence="1">
    <location>
        <begin position="184"/>
        <end position="242"/>
    </location>
</feature>
<reference evidence="2 3" key="2">
    <citation type="submission" date="2023-11" db="EMBL/GenBank/DDBJ databases">
        <authorList>
            <person name="Lara A.C."/>
            <person name="Chronakova A."/>
        </authorList>
    </citation>
    <scope>NUCLEOTIDE SEQUENCE [LARGE SCALE GENOMIC DNA]</scope>
    <source>
        <strain evidence="2 3">BCCO 10_0061</strain>
    </source>
</reference>
<keyword evidence="3" id="KW-1185">Reference proteome</keyword>
<dbReference type="InterPro" id="IPR051448">
    <property type="entry name" value="CdaR-like_regulators"/>
</dbReference>
<accession>A0ABU4UQX7</accession>
<reference evidence="2 3" key="1">
    <citation type="submission" date="2023-11" db="EMBL/GenBank/DDBJ databases">
        <title>Lentzea sokolovensis, sp. nov., Lentzea kristufkii, sp. nov., and Lentzea miocenensis, sp. nov., rare actinobacteria from Sokolov Coal Basin, Miocene lacustrine sediment, Czech Republic.</title>
        <authorList>
            <person name="Lara A."/>
            <person name="Kotroba L."/>
            <person name="Nouioui I."/>
            <person name="Neumann-Schaal M."/>
            <person name="Mast Y."/>
            <person name="Chronakova A."/>
        </authorList>
    </citation>
    <scope>NUCLEOTIDE SEQUENCE [LARGE SCALE GENOMIC DNA]</scope>
    <source>
        <strain evidence="2 3">BCCO 10_0061</strain>
    </source>
</reference>
<dbReference type="Proteomes" id="UP001285352">
    <property type="component" value="Unassembled WGS sequence"/>
</dbReference>
<proteinExistence type="predicted"/>
<protein>
    <submittedName>
        <fullName evidence="2">Helix-turn-helix domain-containing protein</fullName>
    </submittedName>
</protein>
<evidence type="ECO:0000313" key="2">
    <source>
        <dbReference type="EMBL" id="MDX8141110.1"/>
    </source>
</evidence>
<gene>
    <name evidence="2" type="ORF">SK854_03240</name>
</gene>
<comment type="caution">
    <text evidence="2">The sequence shown here is derived from an EMBL/GenBank/DDBJ whole genome shotgun (WGS) entry which is preliminary data.</text>
</comment>
<sequence length="254" mass="27763">MTTVLDSRLLGDVLRDILRPFGLPPVEDVATRRQLARTLLSGRDNGSFDGLALAYAVIAFCASTEDDAARVLESLRDNADALVLDGVRGGYVLLPCAQDGQLALARDLYEQLGLDVWMGVTWAPRRDLAAARATAEDVLRIASCRAPGVYELRDVLADFAVLRQPHVAERLARVIEPVVAQQPLLDALRAFIGEDGNRTAAARRLDIHRSTLDHRLRLIERLTGCRPTSPRALLTLSVALTAHSTPDVPLPRTH</sequence>
<dbReference type="RefSeq" id="WP_319973423.1">
    <property type="nucleotide sequence ID" value="NZ_JAXAVU010000001.1"/>
</dbReference>
<name>A0ABU4UQX7_9PSEU</name>